<dbReference type="SMART" id="SM00493">
    <property type="entry name" value="TOPRIM"/>
    <property type="match status" value="1"/>
</dbReference>
<dbReference type="PROSITE" id="PS50880">
    <property type="entry name" value="TOPRIM"/>
    <property type="match status" value="1"/>
</dbReference>
<proteinExistence type="predicted"/>
<dbReference type="InterPro" id="IPR034154">
    <property type="entry name" value="TOPRIM_DnaG/twinkle"/>
</dbReference>
<dbReference type="CDD" id="cd19483">
    <property type="entry name" value="RecA-like_Gp4D_helicase"/>
    <property type="match status" value="1"/>
</dbReference>
<reference evidence="4" key="1">
    <citation type="submission" date="2020-05" db="EMBL/GenBank/DDBJ databases">
        <authorList>
            <person name="Chiriac C."/>
            <person name="Salcher M."/>
            <person name="Ghai R."/>
            <person name="Kavagutti S V."/>
        </authorList>
    </citation>
    <scope>NUCLEOTIDE SEQUENCE</scope>
</reference>
<dbReference type="InterPro" id="IPR007694">
    <property type="entry name" value="DNA_helicase_DnaB-like_C"/>
</dbReference>
<dbReference type="PROSITE" id="PS51199">
    <property type="entry name" value="SF4_HELICASE"/>
    <property type="match status" value="1"/>
</dbReference>
<feature type="domain" description="SF4 helicase" evidence="2">
    <location>
        <begin position="260"/>
        <end position="527"/>
    </location>
</feature>
<evidence type="ECO:0000259" key="1">
    <source>
        <dbReference type="PROSITE" id="PS50880"/>
    </source>
</evidence>
<dbReference type="Gene3D" id="3.40.1360.10">
    <property type="match status" value="1"/>
</dbReference>
<dbReference type="Gene3D" id="2.20.25.10">
    <property type="match status" value="1"/>
</dbReference>
<feature type="domain" description="Toprim" evidence="1">
    <location>
        <begin position="129"/>
        <end position="221"/>
    </location>
</feature>
<dbReference type="PANTHER" id="PTHR12873">
    <property type="entry name" value="T7-LIKE MITOCHONDRIAL DNA HELICASE"/>
    <property type="match status" value="1"/>
</dbReference>
<dbReference type="InterPro" id="IPR027417">
    <property type="entry name" value="P-loop_NTPase"/>
</dbReference>
<dbReference type="GO" id="GO:0006260">
    <property type="term" value="P:DNA replication"/>
    <property type="evidence" value="ECO:0007669"/>
    <property type="project" value="InterPro"/>
</dbReference>
<gene>
    <name evidence="3" type="ORF">UFOVP1437_37</name>
    <name evidence="4" type="ORF">UFOVP1531_27</name>
</gene>
<dbReference type="Pfam" id="PF03796">
    <property type="entry name" value="DnaB_C"/>
    <property type="match status" value="1"/>
</dbReference>
<evidence type="ECO:0000313" key="3">
    <source>
        <dbReference type="EMBL" id="CAB4212453.1"/>
    </source>
</evidence>
<dbReference type="EMBL" id="LR797382">
    <property type="protein sequence ID" value="CAB4212453.1"/>
    <property type="molecule type" value="Genomic_DNA"/>
</dbReference>
<dbReference type="EMBL" id="LR798383">
    <property type="protein sequence ID" value="CAB5228133.1"/>
    <property type="molecule type" value="Genomic_DNA"/>
</dbReference>
<dbReference type="InterPro" id="IPR006171">
    <property type="entry name" value="TOPRIM_dom"/>
</dbReference>
<evidence type="ECO:0000259" key="2">
    <source>
        <dbReference type="PROSITE" id="PS51199"/>
    </source>
</evidence>
<accession>A0A6J7XB93</accession>
<dbReference type="GO" id="GO:0003697">
    <property type="term" value="F:single-stranded DNA binding"/>
    <property type="evidence" value="ECO:0007669"/>
    <property type="project" value="InterPro"/>
</dbReference>
<dbReference type="InterPro" id="IPR027032">
    <property type="entry name" value="Twinkle-like"/>
</dbReference>
<dbReference type="CDD" id="cd01029">
    <property type="entry name" value="TOPRIM_primases"/>
    <property type="match status" value="1"/>
</dbReference>
<dbReference type="SUPFAM" id="SSF56731">
    <property type="entry name" value="DNA primase core"/>
    <property type="match status" value="1"/>
</dbReference>
<name>A0A6J7XB93_9CAUD</name>
<dbReference type="GO" id="GO:0005524">
    <property type="term" value="F:ATP binding"/>
    <property type="evidence" value="ECO:0007669"/>
    <property type="project" value="InterPro"/>
</dbReference>
<evidence type="ECO:0000313" key="4">
    <source>
        <dbReference type="EMBL" id="CAB5228133.1"/>
    </source>
</evidence>
<dbReference type="PANTHER" id="PTHR12873:SF0">
    <property type="entry name" value="TWINKLE MTDNA HELICASE"/>
    <property type="match status" value="1"/>
</dbReference>
<dbReference type="Gene3D" id="2.20.25.180">
    <property type="match status" value="1"/>
</dbReference>
<protein>
    <submittedName>
        <fullName evidence="4">Archaeal primase DnaG/twinkle, TOPRIM domain</fullName>
    </submittedName>
</protein>
<dbReference type="GO" id="GO:0043139">
    <property type="term" value="F:5'-3' DNA helicase activity"/>
    <property type="evidence" value="ECO:0007669"/>
    <property type="project" value="InterPro"/>
</dbReference>
<sequence length="540" mass="61121">MTKRTECPDCHLEGKYKKNVGVYEDGKMWCFRCEKMINQESNDITSVPLLSGGKFSEITKKRLSFDSVSAFNVVINKDSNGTPVLVFPFTKNGKLVAQKLKTADKEYTWLNYDKKLDMFGSHLHDSSRKNIIITEGEEDAIAVYQALGHGGSRSLNHVTSLQGGANSAVEFISNNYEKLAQYETVTLCFDEDAAGHKARDKVIPLFTKNKLRIVKLSRKDACEMLINNQEEELKWSVLKAEAIVPKGIVRMSDLTDEFFDYEPPLGIALPFPMLNRSLNGLRRGELTMVAAGSGLGKSVFTSNIIYDMIVNKGLKVVDIKLEEDKKKTIFNYAGMYFDNREYANHPKNMSSKQRLEFRNKFENYITHDHFGSLDSKELLAVLEYYALSEKVDFIFLDHISIAISGTQSSKEGERKDIDILVTKIRELINTSNVGFVCVSHLTNPSNGGNQWEEGRKVNRSALRGSGALAQLSDNIIGIEGDLTQEETKLQRTIRLLKTRYGYEQEALCDTFTYDRDTGKIHVITEFPKVESAEIQQKEYF</sequence>
<dbReference type="SUPFAM" id="SSF52540">
    <property type="entry name" value="P-loop containing nucleoside triphosphate hydrolases"/>
    <property type="match status" value="1"/>
</dbReference>
<organism evidence="4">
    <name type="scientific">uncultured Caudovirales phage</name>
    <dbReference type="NCBI Taxonomy" id="2100421"/>
    <lineage>
        <taxon>Viruses</taxon>
        <taxon>Duplodnaviria</taxon>
        <taxon>Heunggongvirae</taxon>
        <taxon>Uroviricota</taxon>
        <taxon>Caudoviricetes</taxon>
        <taxon>Peduoviridae</taxon>
        <taxon>Maltschvirus</taxon>
        <taxon>Maltschvirus maltsch</taxon>
    </lineage>
</organism>
<dbReference type="Pfam" id="PF13155">
    <property type="entry name" value="Toprim_2"/>
    <property type="match status" value="1"/>
</dbReference>
<dbReference type="Gene3D" id="3.40.50.300">
    <property type="entry name" value="P-loop containing nucleotide triphosphate hydrolases"/>
    <property type="match status" value="1"/>
</dbReference>